<dbReference type="InterPro" id="IPR000477">
    <property type="entry name" value="RT_dom"/>
</dbReference>
<feature type="compositionally biased region" description="Polar residues" evidence="4">
    <location>
        <begin position="220"/>
        <end position="230"/>
    </location>
</feature>
<dbReference type="SUPFAM" id="SSF47823">
    <property type="entry name" value="lambda integrase-like, N-terminal domain"/>
    <property type="match status" value="1"/>
</dbReference>
<feature type="domain" description="Reverse transcriptase" evidence="5">
    <location>
        <begin position="355"/>
        <end position="441"/>
    </location>
</feature>
<feature type="non-terminal residue" evidence="6">
    <location>
        <position position="1"/>
    </location>
</feature>
<dbReference type="Gene3D" id="1.10.150.130">
    <property type="match status" value="1"/>
</dbReference>
<evidence type="ECO:0000313" key="6">
    <source>
        <dbReference type="EMBL" id="SBR09123.1"/>
    </source>
</evidence>
<dbReference type="InterPro" id="IPR043128">
    <property type="entry name" value="Rev_trsase/Diguanyl_cyclase"/>
</dbReference>
<reference evidence="6" key="1">
    <citation type="submission" date="2016-05" db="EMBL/GenBank/DDBJ databases">
        <authorList>
            <person name="Lavstsen T."/>
            <person name="Jespersen J.S."/>
        </authorList>
    </citation>
    <scope>NUCLEOTIDE SEQUENCE</scope>
    <source>
        <tissue evidence="6">Brain</tissue>
    </source>
</reference>
<proteinExistence type="inferred from homology"/>
<feature type="compositionally biased region" description="Basic and acidic residues" evidence="4">
    <location>
        <begin position="233"/>
        <end position="242"/>
    </location>
</feature>
<evidence type="ECO:0000256" key="1">
    <source>
        <dbReference type="ARBA" id="ARBA00010879"/>
    </source>
</evidence>
<reference evidence="6" key="2">
    <citation type="submission" date="2016-06" db="EMBL/GenBank/DDBJ databases">
        <title>The genome of a short-lived fish provides insights into sex chromosome evolution and the genetic control of aging.</title>
        <authorList>
            <person name="Reichwald K."/>
            <person name="Felder M."/>
            <person name="Petzold A."/>
            <person name="Koch P."/>
            <person name="Groth M."/>
            <person name="Platzer M."/>
        </authorList>
    </citation>
    <scope>NUCLEOTIDE SEQUENCE</scope>
    <source>
        <tissue evidence="6">Brain</tissue>
    </source>
</reference>
<evidence type="ECO:0000259" key="5">
    <source>
        <dbReference type="Pfam" id="PF00078"/>
    </source>
</evidence>
<dbReference type="Gene3D" id="3.30.70.270">
    <property type="match status" value="1"/>
</dbReference>
<sequence length="928" mass="100504">SKSTAPGAARHHLRDCDPQAASRSRTGSPEEDELAGIFGATQTRRPEPVWPRFPAAMSCWSAASEPARLEAPISTYAPITKVEGFADQGWPSVPPLEPDLTSLCGVKNHLTGPRAVPAKHDQLLRRLADRAHQCAFQTGAAGNNIAFSPLAFPKWWRSLTLLSSQKPSLLKLLMPSSICALLYSPDETNGAESSCAQLHDPPRGAGLPLRRDQGVGGQRFRTSQQTQLGSHRNLAENNHENDSLGGILRPGPTHPASPTTLGGTGCHGAVATTRKARTLRGSIRWRFDVPVHGPGSHSSFMDSTLCGADQPLPAVSHSPFRAQPSMGRSQFSGTSDGDVAHVTSSTRPLSERAHECLPFGYSLAQCTFSKCLETALQPPRTVETRVLFYRDDLLRCARSEDGASVQTRRLTEHLSTLGFSINWEKSSILPSQSIVFLGVELNSSLMRACLSPARAADLTTVISRVQPRKIVRALLVMRLLGMMAAAHSVVLLGLLHSRRLQSWFICLRVHPIRQKRRMLRVPPSVGGDLAHWGNPCIPSHGIPIGRPASHVSVFTDASLSGVEGTCLSHTAADRWPSHTHEHINVLELMTVRNVFMHFAALLDGRHVEVHTDSQPQIYCVGHMSTCCATYIPGILNVAADILSRGGPRDSDWRLHPALISQIWIRFGEPCGSVHGSRKRSVSPTPVRVMASGPASATVLLPVETPAKGGRPSPGGWDNQTSSGNKPSAVGLAAERSRLEASGLPHDVVTTIQSARAPSTVASYAAKWAAFQKWCTERNVQALSCQLADVLSFLQIRTDRGLAFSTIKTYAAAISSCHQDFGDRSVFNHPLTKRFLKGVRRNRPVSRPLIPQWDLTVVLRGLSEAPFEPLDQVSLKFLSLKTALLLALASVKRVSDLTALSVAPACLRIREDGGSAVLCPNPAFVPKKH</sequence>
<protein>
    <recommendedName>
        <fullName evidence="2">ribonuclease H</fullName>
        <ecNumber evidence="2">3.1.26.4</ecNumber>
    </recommendedName>
</protein>
<dbReference type="EMBL" id="HAED01022370">
    <property type="protein sequence ID" value="SBR09123.1"/>
    <property type="molecule type" value="Transcribed_RNA"/>
</dbReference>
<evidence type="ECO:0000256" key="3">
    <source>
        <dbReference type="ARBA" id="ARBA00023125"/>
    </source>
</evidence>
<dbReference type="SUPFAM" id="SSF56672">
    <property type="entry name" value="DNA/RNA polymerases"/>
    <property type="match status" value="1"/>
</dbReference>
<organism evidence="6">
    <name type="scientific">Nothobranchius kuhntae</name>
    <name type="common">Beira killifish</name>
    <dbReference type="NCBI Taxonomy" id="321403"/>
    <lineage>
        <taxon>Eukaryota</taxon>
        <taxon>Metazoa</taxon>
        <taxon>Chordata</taxon>
        <taxon>Craniata</taxon>
        <taxon>Vertebrata</taxon>
        <taxon>Euteleostomi</taxon>
        <taxon>Actinopterygii</taxon>
        <taxon>Neopterygii</taxon>
        <taxon>Teleostei</taxon>
        <taxon>Neoteleostei</taxon>
        <taxon>Acanthomorphata</taxon>
        <taxon>Ovalentaria</taxon>
        <taxon>Atherinomorphae</taxon>
        <taxon>Cyprinodontiformes</taxon>
        <taxon>Nothobranchiidae</taxon>
        <taxon>Nothobranchius</taxon>
    </lineage>
</organism>
<comment type="similarity">
    <text evidence="1">Belongs to the beta type-B retroviral polymerase family. HERV class-II K(HML-2) pol subfamily.</text>
</comment>
<dbReference type="InterPro" id="IPR043502">
    <property type="entry name" value="DNA/RNA_pol_sf"/>
</dbReference>
<dbReference type="GO" id="GO:0003677">
    <property type="term" value="F:DNA binding"/>
    <property type="evidence" value="ECO:0007669"/>
    <property type="project" value="UniProtKB-KW"/>
</dbReference>
<dbReference type="InterPro" id="IPR010998">
    <property type="entry name" value="Integrase_recombinase_N"/>
</dbReference>
<accession>A0A1A8JGS1</accession>
<dbReference type="GO" id="GO:0004523">
    <property type="term" value="F:RNA-DNA hybrid ribonuclease activity"/>
    <property type="evidence" value="ECO:0007669"/>
    <property type="project" value="UniProtKB-EC"/>
</dbReference>
<feature type="region of interest" description="Disordered" evidence="4">
    <location>
        <begin position="220"/>
        <end position="267"/>
    </location>
</feature>
<dbReference type="EC" id="3.1.26.4" evidence="2"/>
<dbReference type="AlphaFoldDB" id="A0A1A8JGS1"/>
<evidence type="ECO:0000256" key="2">
    <source>
        <dbReference type="ARBA" id="ARBA00012180"/>
    </source>
</evidence>
<name>A0A1A8JGS1_NOTKU</name>
<dbReference type="PANTHER" id="PTHR35617:SF3">
    <property type="entry name" value="CORE-BINDING (CB) DOMAIN-CONTAINING PROTEIN"/>
    <property type="match status" value="1"/>
</dbReference>
<dbReference type="Pfam" id="PF00078">
    <property type="entry name" value="RVT_1"/>
    <property type="match status" value="1"/>
</dbReference>
<feature type="region of interest" description="Disordered" evidence="4">
    <location>
        <begin position="1"/>
        <end position="39"/>
    </location>
</feature>
<feature type="region of interest" description="Disordered" evidence="4">
    <location>
        <begin position="700"/>
        <end position="729"/>
    </location>
</feature>
<gene>
    <name evidence="6" type="primary">Nfu_g_1_025014</name>
</gene>
<keyword evidence="3" id="KW-0238">DNA-binding</keyword>
<dbReference type="PANTHER" id="PTHR35617">
    <property type="entry name" value="PHAGE_INTEGRASE DOMAIN-CONTAINING PROTEIN"/>
    <property type="match status" value="1"/>
</dbReference>
<evidence type="ECO:0000256" key="4">
    <source>
        <dbReference type="SAM" id="MobiDB-lite"/>
    </source>
</evidence>
<dbReference type="CDD" id="cd09275">
    <property type="entry name" value="RNase_HI_RT_DIRS1"/>
    <property type="match status" value="1"/>
</dbReference>